<sequence length="4108" mass="445296">MKNFFLTILLALITIFGLSAQTPLNLNGFTHTVTPGQCRADAKIKVTLPPTIGAAGSKLQVKLDKPNGTSVTEPLEIAVAGKDSHEFTPLTAGVHTITLIEVATAKSSVPRAVTVASTYIAPTFTVNTKGPNCAGTGNDGKITFAVAAGVRGPLAVKITGPDGEVYSQTHNAPAAPTQFTLTVQGTDAKPLKAGQTYQLSVQDLAGGTPDCGDTSRSTFTIPASELSLSCLNVRINYQNSGVRMNANCKFSFSFQIERTDGVSLRDFDNIIKADPNIAVVKRYNSAGVLQGTYPVGTSYKSEWLGLKVSYPRSFVSDYVFEEGDIAEIQINIGPTPIKHKFKFDKNVLDLMLNSTNPSQAQGSFLFRGRDGGRMLEVLNRSDINADPGVTCPPANTEKYLYVENYFRSIYLPDADDATKKVLFGTYYWYNDFQGTASFTTTPSLATGSVYYYDIYQYLGTGYPGWDQGYTTNNMDETDTTKWRLLVPGTDYDWINANYAKLSGLANGYYMVKFVAKKKDGTLSCYQPKRITYIETLPNQIADRFNGLEINKGAFKGTVSIRKWLSSAHFNYPVTVKIDYLDDGGTGTRTYNFVTSLPFESQRTVTYTFPIVKQVLNPDDKNSNGRGLFQFGDIPAGNYRLTLTDACGNSAYKDFDFDTPMQYDKDEVKVVRGCANTSKISYELAAPQVGSIMGVNYQLFKKTASGEYKELVASSNNSSDTFNDLEPGEYLFQTSGYFYARIKTGTWKGQEKAPNGDMKWTNVNDPTSYVNGYSMIDSDDLIKNSDPVNNGVVNRHTSRTYLTISPTGELDLEVMGSSCGATPNSGFVGINIKNPEYIVYPLQFTLKTTGGAVAKTSPVFQEGSNVSSYVFKNVTNGNYVVEISHACRVYNEAARVDTGNYTAPPITYTINSTSPCNGDEVKLTFGGSTQLFYIEWFRIEKDNSRTSLGISQTVTDTVKRNTTYIVEYKLIDSSLCVINNSGVSSVTVNFAADNVPPVITGCPTGTITVNTQANKCYGIATWGTVTATDDCRIDTWSQTHQSGAHFDVGLHTVTYVFVDTAGNAATCTFNVEVKSKAINMEMSDDFVDGTNGVINRQLANSESFNYRITYQNKGQENVTSATMQITLPSHPALTVGTPDFSGAAWNLSTKPTVLGQTSTTLTLSIPIQTLNAGGQKNTILIPMTLNGDCNEIGKPCMNLLHASYSFTYEGGRAGCIIPAQTSTGSKTIEISTQGCSRTELHCAGSTTSITAVAGFDQYIWYQGSTRLANPLNHNYIEATATGTYRVEKIQQCNGTTYTTTEIIQLVGEGEIADPIRAKFSTGDVCASDQSIWMNHIILCNEPSRTISLNYRNTKIEWQQLKAGNTHITQNCPDKDDSKWQTVSTNSSFTVSTTASYRLRISNANNDCYKDFYFDVFNNALSGEIDYYRNISSYETGQIRVKMATSGIAYKYVLKDSNGNIVPQNGQQFVTSNSPVRTFTINDPDTYTIEVTSPALPSSCKFTISQKITKEVTLKPKATAKAWKGCNLRVINFQAEGGQGPYSFAIWSIDGVVQNNYQNYSDIQPSHYITTSVPSGNTGLDVNTPITQPGRYIFVAKDAQDAYALTPEIDIYPESFLGYSIKTRNIVCGSLANSGQISITYNTQQNVISYLYKYDDLGGETLVSSNTTGYFYNLTAAKYKLEIRIQLSSNVTCVYNNPNIEIKNEVTTLRAYAGVAEDISCDTNSPTKQYKVIVNNVSGGTGTGYEYSVNNVNYSTNNVLMVGSTASVVYVRDSNKCTLEIPIKITPIVPATVTSTAVTYDCEGKGTFTITTNPTGGVYQYQLTKSDGTISETRTSNVFTLSPGVYSVYAIYTPANVTGTTPNILFKEDFGTGLDTCNTDNIFIVCNSNGTSLESNQYMITRQVPGKTNWVSPTPTDASAVTDGRYLAINGGSTNRTSDEGVVYRRVIKDVVVGQELNVTMNLFNLLPSNYIGENNPNLVVRLYNPGNRAIYEEKALGELQRTGTWVNKKITFAASQINYNSVEFELRNIANANYLAVDDITLSQPTKLCSIRTEGVSVNVEGNRQFSVRGTASDEKCGTGDGSMYLMVNNAGGNTIEYQLQGTSTWTAVTLLATTATQGVATITNLSAVTNGAMYFRKTNEPDCRADITYTIKKPVPLTVTATIEAPVTCLNTFASVHLSGAGGAKPYRTFRAIPLLGGTTATQPAVNNEADFNLSVGNYRIEVEDANGCVGSATLEVANAKPLKIEVIDLAPCFSGGSNGSIQVNVLSGNGEYQFSKDGGANYESSSTAGGTTMIYNNLTAGTYNIWVRDGGSCVTSTTYTIDNPLRMQTVKTIALGCAANSEAVFSITYTGGKTGTREFLWSNSPSTNFSVAIPTGMSLVKSGNEYVFKTRVEGDYYFKVRYQMDNGDYCEVVSPKQEVKREIPRFVVTPTVEPVNCAGVNSGKIRINSSDIAGGTPPYTLLFNNGLTTNQLSVISDITGLAAGTYTITIKDSASCESVPVGLTITQVPAMVATITHTSLKCIGSNTVQKSKITALVSSGGTAPFTVTVFKNGVSVEVRTGVLTDTNVEFDNMDIGRYRVVIEDSKSCKYIQEFDINSEANGLDVRPVGTPGCAGNSGGLAVSVYDKLGSGIGAEQYIAVYQDGMSMPINPYLPSHTYTNMVGGTTIVTTWYRMGALATTTLSDGSIVQAATYTFTGGPNGMIPGVKYTFVVYDKSTGCSFTKEAKIPVPTQSPLKTSVDGTKPTTCYDANDGKVFINLKDWPGTSVNYAVYKYPPTHPSLTNPTPIGGSPTALNGIISLSGDNPTIGKDVTIGGIPPGRYFVLFTDGGSGCTQGTEEFTIGRSTSQLTASVTVAKKATCQQPQDIGKGKIVVDAQGGQAPYQYYYESITTPLAPILSGAPLDNAFIVNQHSTSRDVVSGYYRVYIRDNAECTTSTVVYVGLDDSPSIASVDVQDACSENVDYPINVVFTTKGVGQHQYKIDGINNWQNLTVPTAPADKQVLLPVRLAPNVASYTLSIRDANGCETSTTFKVNEMIKFEAEHTSLVPCGSGVATITVKNITGGSGTYRVGLYRISGAGTATERAVPLITANNIGSATTYVIDGATYSLTAGSYRINVYDDALFGTAAECAKTLDFSIVKPELPKIEVMSISTPACYGDVATIRVKVTPVAEGPYVFSITDTNGLPVATASITANNNYATISDVPSGPITLGGKGYIIYAESVRSCTVSTVATATSPDVVSVTAGALTKKDYECERDEYGYLTGESAYPKLTFNLGAVTGGTTPYTRVEFREVATNRLVNQQTVEDNVTDYTYTLPNYLTADTDYYVQVYDSNGCSATSTRATISSTLIMSALTVSQTQVLTCANGTELIDITLSTTTVYNNELITYTITKIGEPAAFFTRTATALTLSGVASITEAGYYVVTAKNESTGCEISTNYTVLDPRTLLLEAKDIERVQCKGGSGKVTFELTDSRLSDGDQVANGFNYVIYDMTTNSAVSSGTTNGSLTPGKTPNITTLRAGKYRVEATSLITGCSANTTFELIEAENPITVFSQETASVTCSNDRAEIMVTVSGGWAPYTVNISGGSITGQDTINLEGDSVLFKNLASTGTPGGVVTYTITITDAWGCPTASGTTEVAILHPDQITGTITVTQHATCFGSTDGIIEAITSTIRGGSGRYYYSLIDNNYATKGPQYDNAKFEDLTPGMYTFEIMDTWGCVLRKEQIEVIEPKPITVSVTSANLQVCYGETTGGMLFYVQGGRPPYNVKVVDKFTNIIYHNESGVYTSTPVSVGNLPAADYSIEITDAGQGNGGYCTMSPTYDFKVISAPDMEAEVKQGYNCDNNEFTTWIEVRFKDDVNFNNMTYLIYNGVTTPTVPLTFSRNNGYNVGYIDQTRFDRSIATQTIQFFYTSVHSLTGQVNSCSHTLSKPISIEEIYQISNIVKTPTTVVNTLQVEAVGGKKPYKYEFNGEFYDENNLYELKRTDPDYTDPVSGKVYKIVNVVAYDSSGLNGCTVSKTFYEEYFDVFIPNYFTPNGDGTYDTWSPRNIEKYPFIKTSIYDRYGRRLKVIRYGEEWDGKYESRDMPAGDYWYIVELSDEDDNRTFKGNFTLYR</sequence>
<dbReference type="RefSeq" id="WP_095913412.1">
    <property type="nucleotide sequence ID" value="NZ_CP022384.1"/>
</dbReference>
<evidence type="ECO:0000313" key="4">
    <source>
        <dbReference type="Proteomes" id="UP000217276"/>
    </source>
</evidence>
<name>A0A250FB92_9FLAO</name>
<dbReference type="Pfam" id="PF13585">
    <property type="entry name" value="CHU_C"/>
    <property type="match status" value="1"/>
</dbReference>
<dbReference type="Pfam" id="PF02494">
    <property type="entry name" value="HYR"/>
    <property type="match status" value="1"/>
</dbReference>
<organism evidence="3 4">
    <name type="scientific">Capnocytophaga leadbetteri</name>
    <dbReference type="NCBI Taxonomy" id="327575"/>
    <lineage>
        <taxon>Bacteria</taxon>
        <taxon>Pseudomonadati</taxon>
        <taxon>Bacteroidota</taxon>
        <taxon>Flavobacteriia</taxon>
        <taxon>Flavobacteriales</taxon>
        <taxon>Flavobacteriaceae</taxon>
        <taxon>Capnocytophaga</taxon>
    </lineage>
</organism>
<accession>A0A250FB92</accession>
<dbReference type="Proteomes" id="UP000217276">
    <property type="component" value="Chromosome"/>
</dbReference>
<evidence type="ECO:0000313" key="3">
    <source>
        <dbReference type="EMBL" id="ATA81515.1"/>
    </source>
</evidence>
<dbReference type="NCBIfam" id="TIGR04131">
    <property type="entry name" value="Bac_Flav_CTERM"/>
    <property type="match status" value="1"/>
</dbReference>
<reference evidence="4" key="1">
    <citation type="submission" date="2017-06" db="EMBL/GenBank/DDBJ databases">
        <title>Capnocytophaga spp. assemblies.</title>
        <authorList>
            <person name="Gulvik C.A."/>
        </authorList>
    </citation>
    <scope>NUCLEOTIDE SEQUENCE [LARGE SCALE GENOMIC DNA]</scope>
    <source>
        <strain evidence="4">H6253</strain>
    </source>
</reference>
<evidence type="ECO:0000259" key="2">
    <source>
        <dbReference type="PROSITE" id="PS50825"/>
    </source>
</evidence>
<dbReference type="PROSITE" id="PS50825">
    <property type="entry name" value="HYR"/>
    <property type="match status" value="1"/>
</dbReference>
<dbReference type="KEGG" id="clk:CGC53_03705"/>
<gene>
    <name evidence="3" type="ORF">CGC53_03705</name>
</gene>
<dbReference type="EMBL" id="CP022384">
    <property type="protein sequence ID" value="ATA81515.1"/>
    <property type="molecule type" value="Genomic_DNA"/>
</dbReference>
<protein>
    <submittedName>
        <fullName evidence="3">HYR domain protein</fullName>
    </submittedName>
</protein>
<dbReference type="InterPro" id="IPR003410">
    <property type="entry name" value="HYR_dom"/>
</dbReference>
<proteinExistence type="predicted"/>
<feature type="domain" description="HYR" evidence="2">
    <location>
        <begin position="991"/>
        <end position="1074"/>
    </location>
</feature>
<evidence type="ECO:0000256" key="1">
    <source>
        <dbReference type="ARBA" id="ARBA00022737"/>
    </source>
</evidence>
<dbReference type="InterPro" id="IPR026341">
    <property type="entry name" value="T9SS_type_B"/>
</dbReference>
<keyword evidence="4" id="KW-1185">Reference proteome</keyword>
<keyword evidence="1" id="KW-0677">Repeat</keyword>